<organism evidence="2 3">
    <name type="scientific">Porphyromonas endodontalis (strain ATCC 35406 / DSM 24491 / JCM 8526 / CCUG 16442 / BCRC 14492 / NCTC 13058 / HG 370)</name>
    <name type="common">Bacteroides endodontalis</name>
    <dbReference type="NCBI Taxonomy" id="553175"/>
    <lineage>
        <taxon>Bacteria</taxon>
        <taxon>Pseudomonadati</taxon>
        <taxon>Bacteroidota</taxon>
        <taxon>Bacteroidia</taxon>
        <taxon>Bacteroidales</taxon>
        <taxon>Porphyromonadaceae</taxon>
        <taxon>Porphyromonas</taxon>
    </lineage>
</organism>
<protein>
    <recommendedName>
        <fullName evidence="1">PorZ N-terminal beta-propeller domain-containing protein</fullName>
    </recommendedName>
</protein>
<accession>C3J7V5</accession>
<dbReference type="Proteomes" id="UP000004295">
    <property type="component" value="Unassembled WGS sequence"/>
</dbReference>
<dbReference type="STRING" id="553175.POREN0001_1197"/>
<dbReference type="eggNOG" id="COG3292">
    <property type="taxonomic scope" value="Bacteria"/>
</dbReference>
<name>C3J7V5_POREA</name>
<dbReference type="Pfam" id="PF21544">
    <property type="entry name" value="PorZ_N_b_propeller"/>
    <property type="match status" value="1"/>
</dbReference>
<proteinExistence type="predicted"/>
<keyword evidence="3" id="KW-1185">Reference proteome</keyword>
<dbReference type="Gene3D" id="2.130.10.10">
    <property type="entry name" value="YVTN repeat-like/Quinoprotein amine dehydrogenase"/>
    <property type="match status" value="1"/>
</dbReference>
<gene>
    <name evidence="2" type="ORF">POREN0001_1197</name>
</gene>
<evidence type="ECO:0000313" key="2">
    <source>
        <dbReference type="EMBL" id="EEN83662.1"/>
    </source>
</evidence>
<dbReference type="RefSeq" id="WP_004332129.1">
    <property type="nucleotide sequence ID" value="NZ_ACNN01000005.1"/>
</dbReference>
<dbReference type="InterPro" id="IPR048954">
    <property type="entry name" value="PorZ_N"/>
</dbReference>
<evidence type="ECO:0000259" key="1">
    <source>
        <dbReference type="Pfam" id="PF21544"/>
    </source>
</evidence>
<dbReference type="EMBL" id="ACNN01000005">
    <property type="protein sequence ID" value="EEN83662.1"/>
    <property type="molecule type" value="Genomic_DNA"/>
</dbReference>
<dbReference type="InterPro" id="IPR015943">
    <property type="entry name" value="WD40/YVTN_repeat-like_dom_sf"/>
</dbReference>
<dbReference type="SUPFAM" id="SSF101898">
    <property type="entry name" value="NHL repeat"/>
    <property type="match status" value="1"/>
</dbReference>
<feature type="domain" description="PorZ N-terminal beta-propeller" evidence="1">
    <location>
        <begin position="47"/>
        <end position="199"/>
    </location>
</feature>
<comment type="caution">
    <text evidence="2">The sequence shown here is derived from an EMBL/GenBank/DDBJ whole genome shotgun (WGS) entry which is preliminary data.</text>
</comment>
<evidence type="ECO:0000313" key="3">
    <source>
        <dbReference type="Proteomes" id="UP000004295"/>
    </source>
</evidence>
<sequence>MKPLLRLALALGVWVVSLLPLAAQEALWQPILAMNHYEQIEDTPTHVYLVANGSLFGIEKKRPDRVHLYSHADGLTDNRISTIYYEASAQRLFIYYLSGKMDVLSPQGVVSNTALYDNYRLADKKLHRLIGAEDKVYLAGGFGISRVTLERAHIEATYFLGTEVRDVAQLGSVLYALRPDGSLFRGDETRNLQDPSEWKRVDLPHNATQLLQIATYQGDLLLLHKDGSLYRLPKGEGVATLFYSGIENLLRDHKTTLAQGANQFILLDEKQEPRALSPLASLTDFATAGLPTELWLAASNRIERLTLSGADASGEEWKPQYDSPWDNNYFYTVLSGGRFYAVSGGRGGDRNRIPGCIKIQDRVHPWIKITEEEIQGRVKPQYYDVVSLAVDPRDPKHFFASTWGEGLLEFRNDELVQQYSLENSPLSSALPNKPYSNTFVRVGSLSFDSKGGLWMFQGSVPENIVYLDAKGNWHKFLEMSVRDANAFGPSLVLPGDIVWCTIVHGDRTGVVIVDINGTPDNTADDVIRSISQFVDRSGKSIATRTFYCMALDREGVLWLGSDKGPIIVNAPTRVHKAASPVASRPVGGVEPNLYYVLDNVRINALAVDRLNNKWVGTASDGLYLLSSDGTKILAHYRAEDTPLLSNNINTLSLDNATGLLYIGTSEGLITLQTGNFDTTEESLSSIHVYPNPLRPEDPDLVTITGLNTGMELRVTNAQGGLVHSAVATGNEYPLTVRASSGERYAPGIYSVLISDPKSRKARVVRFAVL</sequence>
<dbReference type="AlphaFoldDB" id="C3J7V5"/>
<dbReference type="SUPFAM" id="SSF63829">
    <property type="entry name" value="Calcium-dependent phosphotriesterase"/>
    <property type="match status" value="1"/>
</dbReference>
<dbReference type="GeneID" id="93365517"/>
<reference evidence="2 3" key="1">
    <citation type="submission" date="2009-04" db="EMBL/GenBank/DDBJ databases">
        <authorList>
            <person name="Sebastian Y."/>
            <person name="Madupu R."/>
            <person name="Durkin A.S."/>
            <person name="Torralba M."/>
            <person name="Methe B."/>
            <person name="Sutton G.G."/>
            <person name="Strausberg R.L."/>
            <person name="Nelson K.E."/>
        </authorList>
    </citation>
    <scope>NUCLEOTIDE SEQUENCE [LARGE SCALE GENOMIC DNA]</scope>
    <source>
        <strain evidence="3">ATCC 35406 / BCRC 14492 / JCM 8526 / NCTC 13058 / HG 370</strain>
    </source>
</reference>